<evidence type="ECO:0000256" key="4">
    <source>
        <dbReference type="ARBA" id="ARBA00022840"/>
    </source>
</evidence>
<evidence type="ECO:0000256" key="5">
    <source>
        <dbReference type="SAM" id="MobiDB-lite"/>
    </source>
</evidence>
<sequence length="614" mass="69982">MPSDSKKRREAKKKEARKKTTAPKAAENGSLPEKKLSISEDQCVTGETEVVQKMLQDMELNAAARACTGVLGVHPMSRDIKIINFSITFHGCELLADTHLELNCGRRYGLIGFNGSGKSTLLSALGRREVPIQDHVDIYHLSREVEPSEKSALQAVMDVDQERLKLEKLAEELMQYTDCDEAQEQLMDVYERLDDIGADKAQAKAAYILHGLGFTKAMQQKPCKDFSGGWRMRISLARALYLRPHLLLLDEPTNHLDLDACVWLEEELKSYKRILVLISHSQDFLNGVCTNIIHLDKGQLQYYGGNYDAFIKTRAELLENQMKKYNWEQDRLQQMKDYIARFGHGSAKLARQAQSREKAMNKMITGGLTEKVVADKVLSFYFPSCGPIPPPVIMVQNVSFRYNEITPYIYKDLEFGLDLDSRVALVGPNGAGKSTLLKLLCGELVPTDGLIRINCHVKIARYHQHLHEHLDLDISALDYMLKSFPEVKEREEMRKIIGRYGLTGRQQICPIRQLSDGQRCRVVFAWLAWQVPHLLLLDEPTNHLDMETIDALAEAINDFEGGMVLVSHDFRLISQVAQEIWICENQTITKWKGNILDYKEHLRKKILKNKSIEE</sequence>
<dbReference type="PROSITE" id="PS50893">
    <property type="entry name" value="ABC_TRANSPORTER_2"/>
    <property type="match status" value="2"/>
</dbReference>
<feature type="region of interest" description="Disordered" evidence="5">
    <location>
        <begin position="1"/>
        <end position="32"/>
    </location>
</feature>
<reference evidence="7 8" key="1">
    <citation type="submission" date="2022-01" db="EMBL/GenBank/DDBJ databases">
        <title>A chromosomal length assembly of Cordylochernes scorpioides.</title>
        <authorList>
            <person name="Zeh D."/>
            <person name="Zeh J."/>
        </authorList>
    </citation>
    <scope>NUCLEOTIDE SEQUENCE [LARGE SCALE GENOMIC DNA]</scope>
    <source>
        <strain evidence="7">IN4F17</strain>
        <tissue evidence="7">Whole Body</tissue>
    </source>
</reference>
<dbReference type="PANTHER" id="PTHR19211:SF15">
    <property type="entry name" value="ATP-BINDING CASSETTE SUB-FAMILY F MEMBER 2"/>
    <property type="match status" value="1"/>
</dbReference>
<evidence type="ECO:0000313" key="7">
    <source>
        <dbReference type="EMBL" id="UYV62225.1"/>
    </source>
</evidence>
<dbReference type="EMBL" id="CP092863">
    <property type="protein sequence ID" value="UYV62225.1"/>
    <property type="molecule type" value="Genomic_DNA"/>
</dbReference>
<dbReference type="Gene3D" id="3.40.50.300">
    <property type="entry name" value="P-loop containing nucleotide triphosphate hydrolases"/>
    <property type="match status" value="2"/>
</dbReference>
<proteinExistence type="inferred from homology"/>
<evidence type="ECO:0000256" key="3">
    <source>
        <dbReference type="ARBA" id="ARBA00022741"/>
    </source>
</evidence>
<dbReference type="PANTHER" id="PTHR19211">
    <property type="entry name" value="ATP-BINDING TRANSPORT PROTEIN-RELATED"/>
    <property type="match status" value="1"/>
</dbReference>
<comment type="similarity">
    <text evidence="1">Belongs to the ABC transporter superfamily. ABCF family. EF3 subfamily.</text>
</comment>
<dbReference type="Pfam" id="PF00005">
    <property type="entry name" value="ABC_tran"/>
    <property type="match status" value="2"/>
</dbReference>
<keyword evidence="4" id="KW-0067">ATP-binding</keyword>
<dbReference type="CDD" id="cd03221">
    <property type="entry name" value="ABCF_EF-3"/>
    <property type="match status" value="2"/>
</dbReference>
<accession>A0ABY6K351</accession>
<organism evidence="7 8">
    <name type="scientific">Cordylochernes scorpioides</name>
    <dbReference type="NCBI Taxonomy" id="51811"/>
    <lineage>
        <taxon>Eukaryota</taxon>
        <taxon>Metazoa</taxon>
        <taxon>Ecdysozoa</taxon>
        <taxon>Arthropoda</taxon>
        <taxon>Chelicerata</taxon>
        <taxon>Arachnida</taxon>
        <taxon>Pseudoscorpiones</taxon>
        <taxon>Cheliferoidea</taxon>
        <taxon>Chernetidae</taxon>
        <taxon>Cordylochernes</taxon>
    </lineage>
</organism>
<feature type="domain" description="ABC transporter" evidence="6">
    <location>
        <begin position="393"/>
        <end position="610"/>
    </location>
</feature>
<dbReference type="InterPro" id="IPR017871">
    <property type="entry name" value="ABC_transporter-like_CS"/>
</dbReference>
<dbReference type="SMART" id="SM00382">
    <property type="entry name" value="AAA"/>
    <property type="match status" value="2"/>
</dbReference>
<keyword evidence="8" id="KW-1185">Reference proteome</keyword>
<feature type="compositionally biased region" description="Basic residues" evidence="5">
    <location>
        <begin position="8"/>
        <end position="21"/>
    </location>
</feature>
<dbReference type="InterPro" id="IPR032781">
    <property type="entry name" value="ABC_tran_Xtn"/>
</dbReference>
<gene>
    <name evidence="7" type="ORF">LAZ67_1008313</name>
</gene>
<dbReference type="Pfam" id="PF12848">
    <property type="entry name" value="ABC_tran_Xtn"/>
    <property type="match status" value="1"/>
</dbReference>
<keyword evidence="2" id="KW-0677">Repeat</keyword>
<dbReference type="SUPFAM" id="SSF52540">
    <property type="entry name" value="P-loop containing nucleoside triphosphate hydrolases"/>
    <property type="match status" value="2"/>
</dbReference>
<evidence type="ECO:0000259" key="6">
    <source>
        <dbReference type="PROSITE" id="PS50893"/>
    </source>
</evidence>
<protein>
    <submittedName>
        <fullName evidence="7">ABCF2</fullName>
    </submittedName>
</protein>
<dbReference type="PROSITE" id="PS00211">
    <property type="entry name" value="ABC_TRANSPORTER_1"/>
    <property type="match status" value="1"/>
</dbReference>
<dbReference type="InterPro" id="IPR003593">
    <property type="entry name" value="AAA+_ATPase"/>
</dbReference>
<feature type="domain" description="ABC transporter" evidence="6">
    <location>
        <begin position="80"/>
        <end position="322"/>
    </location>
</feature>
<evidence type="ECO:0000256" key="2">
    <source>
        <dbReference type="ARBA" id="ARBA00022737"/>
    </source>
</evidence>
<name>A0ABY6K351_9ARAC</name>
<dbReference type="InterPro" id="IPR050611">
    <property type="entry name" value="ABCF"/>
</dbReference>
<keyword evidence="3" id="KW-0547">Nucleotide-binding</keyword>
<dbReference type="Proteomes" id="UP001235939">
    <property type="component" value="Chromosome 01"/>
</dbReference>
<dbReference type="InterPro" id="IPR027417">
    <property type="entry name" value="P-loop_NTPase"/>
</dbReference>
<evidence type="ECO:0000313" key="8">
    <source>
        <dbReference type="Proteomes" id="UP001235939"/>
    </source>
</evidence>
<evidence type="ECO:0000256" key="1">
    <source>
        <dbReference type="ARBA" id="ARBA00011054"/>
    </source>
</evidence>
<dbReference type="InterPro" id="IPR003439">
    <property type="entry name" value="ABC_transporter-like_ATP-bd"/>
</dbReference>